<evidence type="ECO:0000313" key="2">
    <source>
        <dbReference type="Proteomes" id="UP001186974"/>
    </source>
</evidence>
<dbReference type="EMBL" id="JAWDJW010006337">
    <property type="protein sequence ID" value="KAK3065360.1"/>
    <property type="molecule type" value="Genomic_DNA"/>
</dbReference>
<dbReference type="Proteomes" id="UP001186974">
    <property type="component" value="Unassembled WGS sequence"/>
</dbReference>
<proteinExistence type="predicted"/>
<gene>
    <name evidence="1" type="ORF">LTS18_011883</name>
</gene>
<comment type="caution">
    <text evidence="1">The sequence shown here is derived from an EMBL/GenBank/DDBJ whole genome shotgun (WGS) entry which is preliminary data.</text>
</comment>
<protein>
    <submittedName>
        <fullName evidence="1">Uncharacterized protein</fullName>
    </submittedName>
</protein>
<reference evidence="1" key="1">
    <citation type="submission" date="2024-09" db="EMBL/GenBank/DDBJ databases">
        <title>Black Yeasts Isolated from many extreme environments.</title>
        <authorList>
            <person name="Coleine C."/>
            <person name="Stajich J.E."/>
            <person name="Selbmann L."/>
        </authorList>
    </citation>
    <scope>NUCLEOTIDE SEQUENCE</scope>
    <source>
        <strain evidence="1">CCFEE 5737</strain>
    </source>
</reference>
<sequence length="122" mass="12029">MSNNTTDGDTAGRTMDAGASAAMPNTDLQDSIHEDSKPRGEPVGTKTQGTGTSVFSSTGAIGKQFTTEGALGGTAESIGGPLSSQGMIGKQFTEGGGIGGSVQSMLGDKTGKETGSLGQQGK</sequence>
<name>A0ACC3DD55_9PEZI</name>
<organism evidence="1 2">
    <name type="scientific">Coniosporium uncinatum</name>
    <dbReference type="NCBI Taxonomy" id="93489"/>
    <lineage>
        <taxon>Eukaryota</taxon>
        <taxon>Fungi</taxon>
        <taxon>Dikarya</taxon>
        <taxon>Ascomycota</taxon>
        <taxon>Pezizomycotina</taxon>
        <taxon>Dothideomycetes</taxon>
        <taxon>Dothideomycetes incertae sedis</taxon>
        <taxon>Coniosporium</taxon>
    </lineage>
</organism>
<evidence type="ECO:0000313" key="1">
    <source>
        <dbReference type="EMBL" id="KAK3065360.1"/>
    </source>
</evidence>
<accession>A0ACC3DD55</accession>
<keyword evidence="2" id="KW-1185">Reference proteome</keyword>